<dbReference type="EMBL" id="APAU02000233">
    <property type="protein sequence ID" value="EUB54585.1"/>
    <property type="molecule type" value="Genomic_DNA"/>
</dbReference>
<gene>
    <name evidence="1" type="ORF">EGR_10554</name>
</gene>
<comment type="caution">
    <text evidence="1">The sequence shown here is derived from an EMBL/GenBank/DDBJ whole genome shotgun (WGS) entry which is preliminary data.</text>
</comment>
<evidence type="ECO:0000313" key="1">
    <source>
        <dbReference type="EMBL" id="EUB54585.1"/>
    </source>
</evidence>
<dbReference type="CTD" id="36346269"/>
<protein>
    <submittedName>
        <fullName evidence="1">Uncharacterized protein</fullName>
    </submittedName>
</protein>
<name>W6U0F3_ECHGR</name>
<organism evidence="1 2">
    <name type="scientific">Echinococcus granulosus</name>
    <name type="common">Hydatid tapeworm</name>
    <dbReference type="NCBI Taxonomy" id="6210"/>
    <lineage>
        <taxon>Eukaryota</taxon>
        <taxon>Metazoa</taxon>
        <taxon>Spiralia</taxon>
        <taxon>Lophotrochozoa</taxon>
        <taxon>Platyhelminthes</taxon>
        <taxon>Cestoda</taxon>
        <taxon>Eucestoda</taxon>
        <taxon>Cyclophyllidea</taxon>
        <taxon>Taeniidae</taxon>
        <taxon>Echinococcus</taxon>
        <taxon>Echinococcus granulosus group</taxon>
    </lineage>
</organism>
<reference evidence="1 2" key="1">
    <citation type="journal article" date="2013" name="Nat. Genet.">
        <title>The genome of the hydatid tapeworm Echinococcus granulosus.</title>
        <authorList>
            <person name="Zheng H."/>
            <person name="Zhang W."/>
            <person name="Zhang L."/>
            <person name="Zhang Z."/>
            <person name="Li J."/>
            <person name="Lu G."/>
            <person name="Zhu Y."/>
            <person name="Wang Y."/>
            <person name="Huang Y."/>
            <person name="Liu J."/>
            <person name="Kang H."/>
            <person name="Chen J."/>
            <person name="Wang L."/>
            <person name="Chen A."/>
            <person name="Yu S."/>
            <person name="Gao Z."/>
            <person name="Jin L."/>
            <person name="Gu W."/>
            <person name="Wang Z."/>
            <person name="Zhao L."/>
            <person name="Shi B."/>
            <person name="Wen H."/>
            <person name="Lin R."/>
            <person name="Jones M.K."/>
            <person name="Brejova B."/>
            <person name="Vinar T."/>
            <person name="Zhao G."/>
            <person name="McManus D.P."/>
            <person name="Chen Z."/>
            <person name="Zhou Y."/>
            <person name="Wang S."/>
        </authorList>
    </citation>
    <scope>NUCLEOTIDE SEQUENCE [LARGE SCALE GENOMIC DNA]</scope>
</reference>
<accession>W6U0F3</accession>
<dbReference type="RefSeq" id="XP_024345781.1">
    <property type="nucleotide sequence ID" value="XM_024499803.1"/>
</dbReference>
<dbReference type="AlphaFoldDB" id="W6U0F3"/>
<keyword evidence="2" id="KW-1185">Reference proteome</keyword>
<proteinExistence type="predicted"/>
<dbReference type="GeneID" id="36346269"/>
<dbReference type="Proteomes" id="UP000019149">
    <property type="component" value="Unassembled WGS sequence"/>
</dbReference>
<sequence>MEKITLKLNLSFENFGLIILTLRGDFNQLRFGRGHEMPHGVCYFSRHPTKSSPIKIVTIQNVRDCDRRNPNIKEPSILSEITLQINAYERNSHQQEKLKHPKLYAE</sequence>
<evidence type="ECO:0000313" key="2">
    <source>
        <dbReference type="Proteomes" id="UP000019149"/>
    </source>
</evidence>
<dbReference type="KEGG" id="egl:EGR_10554"/>